<feature type="region of interest" description="Disordered" evidence="1">
    <location>
        <begin position="43"/>
        <end position="69"/>
    </location>
</feature>
<name>A0AAD4GML8_BOLED</name>
<dbReference type="AlphaFoldDB" id="A0AAD4GML8"/>
<sequence>MATKTLAARLPHKGCAARPAGPRLHITIARPRAARVRVQHAGTLASASAPSVSGKRRNPGFSFDLHNAS</sequence>
<comment type="caution">
    <text evidence="2">The sequence shown here is derived from an EMBL/GenBank/DDBJ whole genome shotgun (WGS) entry which is preliminary data.</text>
</comment>
<dbReference type="EMBL" id="WHUW01000001">
    <property type="protein sequence ID" value="KAF8452842.1"/>
    <property type="molecule type" value="Genomic_DNA"/>
</dbReference>
<accession>A0AAD4GML8</accession>
<keyword evidence="3" id="KW-1185">Reference proteome</keyword>
<proteinExistence type="predicted"/>
<reference evidence="2" key="2">
    <citation type="journal article" date="2020" name="Nat. Commun.">
        <title>Large-scale genome sequencing of mycorrhizal fungi provides insights into the early evolution of symbiotic traits.</title>
        <authorList>
            <person name="Miyauchi S."/>
            <person name="Kiss E."/>
            <person name="Kuo A."/>
            <person name="Drula E."/>
            <person name="Kohler A."/>
            <person name="Sanchez-Garcia M."/>
            <person name="Morin E."/>
            <person name="Andreopoulos B."/>
            <person name="Barry K.W."/>
            <person name="Bonito G."/>
            <person name="Buee M."/>
            <person name="Carver A."/>
            <person name="Chen C."/>
            <person name="Cichocki N."/>
            <person name="Clum A."/>
            <person name="Culley D."/>
            <person name="Crous P.W."/>
            <person name="Fauchery L."/>
            <person name="Girlanda M."/>
            <person name="Hayes R.D."/>
            <person name="Keri Z."/>
            <person name="LaButti K."/>
            <person name="Lipzen A."/>
            <person name="Lombard V."/>
            <person name="Magnuson J."/>
            <person name="Maillard F."/>
            <person name="Murat C."/>
            <person name="Nolan M."/>
            <person name="Ohm R.A."/>
            <person name="Pangilinan J."/>
            <person name="Pereira M.F."/>
            <person name="Perotto S."/>
            <person name="Peter M."/>
            <person name="Pfister S."/>
            <person name="Riley R."/>
            <person name="Sitrit Y."/>
            <person name="Stielow J.B."/>
            <person name="Szollosi G."/>
            <person name="Zifcakova L."/>
            <person name="Stursova M."/>
            <person name="Spatafora J.W."/>
            <person name="Tedersoo L."/>
            <person name="Vaario L.M."/>
            <person name="Yamada A."/>
            <person name="Yan M."/>
            <person name="Wang P."/>
            <person name="Xu J."/>
            <person name="Bruns T."/>
            <person name="Baldrian P."/>
            <person name="Vilgalys R."/>
            <person name="Dunand C."/>
            <person name="Henrissat B."/>
            <person name="Grigoriev I.V."/>
            <person name="Hibbett D."/>
            <person name="Nagy L.G."/>
            <person name="Martin F.M."/>
        </authorList>
    </citation>
    <scope>NUCLEOTIDE SEQUENCE</scope>
    <source>
        <strain evidence="2">BED1</strain>
    </source>
</reference>
<evidence type="ECO:0000313" key="3">
    <source>
        <dbReference type="Proteomes" id="UP001194468"/>
    </source>
</evidence>
<gene>
    <name evidence="2" type="ORF">L210DRAFT_977850</name>
</gene>
<reference evidence="2" key="1">
    <citation type="submission" date="2019-10" db="EMBL/GenBank/DDBJ databases">
        <authorList>
            <consortium name="DOE Joint Genome Institute"/>
            <person name="Kuo A."/>
            <person name="Miyauchi S."/>
            <person name="Kiss E."/>
            <person name="Drula E."/>
            <person name="Kohler A."/>
            <person name="Sanchez-Garcia M."/>
            <person name="Andreopoulos B."/>
            <person name="Barry K.W."/>
            <person name="Bonito G."/>
            <person name="Buee M."/>
            <person name="Carver A."/>
            <person name="Chen C."/>
            <person name="Cichocki N."/>
            <person name="Clum A."/>
            <person name="Culley D."/>
            <person name="Crous P.W."/>
            <person name="Fauchery L."/>
            <person name="Girlanda M."/>
            <person name="Hayes R."/>
            <person name="Keri Z."/>
            <person name="LaButti K."/>
            <person name="Lipzen A."/>
            <person name="Lombard V."/>
            <person name="Magnuson J."/>
            <person name="Maillard F."/>
            <person name="Morin E."/>
            <person name="Murat C."/>
            <person name="Nolan M."/>
            <person name="Ohm R."/>
            <person name="Pangilinan J."/>
            <person name="Pereira M."/>
            <person name="Perotto S."/>
            <person name="Peter M."/>
            <person name="Riley R."/>
            <person name="Sitrit Y."/>
            <person name="Stielow B."/>
            <person name="Szollosi G."/>
            <person name="Zifcakova L."/>
            <person name="Stursova M."/>
            <person name="Spatafora J.W."/>
            <person name="Tedersoo L."/>
            <person name="Vaario L.-M."/>
            <person name="Yamada A."/>
            <person name="Yan M."/>
            <person name="Wang P."/>
            <person name="Xu J."/>
            <person name="Bruns T."/>
            <person name="Baldrian P."/>
            <person name="Vilgalys R."/>
            <person name="Henrissat B."/>
            <person name="Grigoriev I.V."/>
            <person name="Hibbett D."/>
            <person name="Nagy L.G."/>
            <person name="Martin F.M."/>
        </authorList>
    </citation>
    <scope>NUCLEOTIDE SEQUENCE</scope>
    <source>
        <strain evidence="2">BED1</strain>
    </source>
</reference>
<dbReference type="Proteomes" id="UP001194468">
    <property type="component" value="Unassembled WGS sequence"/>
</dbReference>
<evidence type="ECO:0000256" key="1">
    <source>
        <dbReference type="SAM" id="MobiDB-lite"/>
    </source>
</evidence>
<protein>
    <submittedName>
        <fullName evidence="2">Uncharacterized protein</fullName>
    </submittedName>
</protein>
<evidence type="ECO:0000313" key="2">
    <source>
        <dbReference type="EMBL" id="KAF8452842.1"/>
    </source>
</evidence>
<organism evidence="2 3">
    <name type="scientific">Boletus edulis BED1</name>
    <dbReference type="NCBI Taxonomy" id="1328754"/>
    <lineage>
        <taxon>Eukaryota</taxon>
        <taxon>Fungi</taxon>
        <taxon>Dikarya</taxon>
        <taxon>Basidiomycota</taxon>
        <taxon>Agaricomycotina</taxon>
        <taxon>Agaricomycetes</taxon>
        <taxon>Agaricomycetidae</taxon>
        <taxon>Boletales</taxon>
        <taxon>Boletineae</taxon>
        <taxon>Boletaceae</taxon>
        <taxon>Boletoideae</taxon>
        <taxon>Boletus</taxon>
    </lineage>
</organism>